<evidence type="ECO:0000256" key="5">
    <source>
        <dbReference type="ARBA" id="ARBA00022801"/>
    </source>
</evidence>
<dbReference type="RefSeq" id="WP_008583127.1">
    <property type="nucleotide sequence ID" value="NZ_CP007035.1"/>
</dbReference>
<keyword evidence="4" id="KW-0732">Signal</keyword>
<dbReference type="GO" id="GO:0046872">
    <property type="term" value="F:metal ion binding"/>
    <property type="evidence" value="ECO:0007669"/>
    <property type="project" value="UniProtKB-KW"/>
</dbReference>
<dbReference type="AlphaFoldDB" id="W0F049"/>
<evidence type="ECO:0000256" key="6">
    <source>
        <dbReference type="ARBA" id="ARBA00022837"/>
    </source>
</evidence>
<dbReference type="OrthoDB" id="9765065at2"/>
<dbReference type="InterPro" id="IPR000917">
    <property type="entry name" value="Sulfatase_N"/>
</dbReference>
<dbReference type="SUPFAM" id="SSF53649">
    <property type="entry name" value="Alkaline phosphatase-like"/>
    <property type="match status" value="1"/>
</dbReference>
<evidence type="ECO:0000256" key="2">
    <source>
        <dbReference type="ARBA" id="ARBA00008779"/>
    </source>
</evidence>
<dbReference type="Pfam" id="PF00884">
    <property type="entry name" value="Sulfatase"/>
    <property type="match status" value="1"/>
</dbReference>
<evidence type="ECO:0000313" key="8">
    <source>
        <dbReference type="EMBL" id="AHF14706.1"/>
    </source>
</evidence>
<gene>
    <name evidence="8" type="ORF">NIASO_04905</name>
</gene>
<comment type="similarity">
    <text evidence="2">Belongs to the sulfatase family.</text>
</comment>
<dbReference type="GO" id="GO:0004065">
    <property type="term" value="F:arylsulfatase activity"/>
    <property type="evidence" value="ECO:0007669"/>
    <property type="project" value="TreeGrafter"/>
</dbReference>
<name>W0F049_9BACT</name>
<dbReference type="Gene3D" id="3.30.1120.10">
    <property type="match status" value="1"/>
</dbReference>
<reference evidence="8 9" key="1">
    <citation type="submission" date="2013-12" db="EMBL/GenBank/DDBJ databases">
        <authorList>
            <consortium name="DOE Joint Genome Institute"/>
            <person name="Eisen J."/>
            <person name="Huntemann M."/>
            <person name="Han J."/>
            <person name="Chen A."/>
            <person name="Kyrpides N."/>
            <person name="Mavromatis K."/>
            <person name="Markowitz V."/>
            <person name="Palaniappan K."/>
            <person name="Ivanova N."/>
            <person name="Schaumberg A."/>
            <person name="Pati A."/>
            <person name="Liolios K."/>
            <person name="Nordberg H.P."/>
            <person name="Cantor M.N."/>
            <person name="Hua S.X."/>
            <person name="Woyke T."/>
        </authorList>
    </citation>
    <scope>NUCLEOTIDE SEQUENCE [LARGE SCALE GENOMIC DNA]</scope>
    <source>
        <strain evidence="9">DSM 19437</strain>
    </source>
</reference>
<feature type="domain" description="Sulfatase N-terminal" evidence="7">
    <location>
        <begin position="30"/>
        <end position="386"/>
    </location>
</feature>
<dbReference type="CDD" id="cd16144">
    <property type="entry name" value="ARS_like"/>
    <property type="match status" value="1"/>
</dbReference>
<evidence type="ECO:0000256" key="1">
    <source>
        <dbReference type="ARBA" id="ARBA00001913"/>
    </source>
</evidence>
<proteinExistence type="inferred from homology"/>
<dbReference type="Proteomes" id="UP000003586">
    <property type="component" value="Chromosome"/>
</dbReference>
<evidence type="ECO:0000256" key="4">
    <source>
        <dbReference type="ARBA" id="ARBA00022729"/>
    </source>
</evidence>
<dbReference type="eggNOG" id="COG3119">
    <property type="taxonomic scope" value="Bacteria"/>
</dbReference>
<evidence type="ECO:0000313" key="9">
    <source>
        <dbReference type="Proteomes" id="UP000003586"/>
    </source>
</evidence>
<dbReference type="PANTHER" id="PTHR42693">
    <property type="entry name" value="ARYLSULFATASE FAMILY MEMBER"/>
    <property type="match status" value="1"/>
</dbReference>
<keyword evidence="5" id="KW-0378">Hydrolase</keyword>
<dbReference type="KEGG" id="nso:NIASO_04905"/>
<keyword evidence="6" id="KW-0106">Calcium</keyword>
<evidence type="ECO:0000256" key="3">
    <source>
        <dbReference type="ARBA" id="ARBA00022723"/>
    </source>
</evidence>
<dbReference type="InterPro" id="IPR050738">
    <property type="entry name" value="Sulfatase"/>
</dbReference>
<dbReference type="STRING" id="929713.NIASO_04905"/>
<dbReference type="InterPro" id="IPR017850">
    <property type="entry name" value="Alkaline_phosphatase_core_sf"/>
</dbReference>
<accession>W0F049</accession>
<dbReference type="EMBL" id="CP007035">
    <property type="protein sequence ID" value="AHF14706.1"/>
    <property type="molecule type" value="Genomic_DNA"/>
</dbReference>
<organism evidence="8 9">
    <name type="scientific">Niabella soli DSM 19437</name>
    <dbReference type="NCBI Taxonomy" id="929713"/>
    <lineage>
        <taxon>Bacteria</taxon>
        <taxon>Pseudomonadati</taxon>
        <taxon>Bacteroidota</taxon>
        <taxon>Chitinophagia</taxon>
        <taxon>Chitinophagales</taxon>
        <taxon>Chitinophagaceae</taxon>
        <taxon>Niabella</taxon>
    </lineage>
</organism>
<dbReference type="Gene3D" id="3.40.720.10">
    <property type="entry name" value="Alkaline Phosphatase, subunit A"/>
    <property type="match status" value="1"/>
</dbReference>
<keyword evidence="3" id="KW-0479">Metal-binding</keyword>
<comment type="cofactor">
    <cofactor evidence="1">
        <name>Ca(2+)</name>
        <dbReference type="ChEBI" id="CHEBI:29108"/>
    </cofactor>
</comment>
<dbReference type="PANTHER" id="PTHR42693:SF42">
    <property type="entry name" value="ARYLSULFATASE G"/>
    <property type="match status" value="1"/>
</dbReference>
<evidence type="ECO:0000259" key="7">
    <source>
        <dbReference type="Pfam" id="PF00884"/>
    </source>
</evidence>
<sequence length="510" mass="56820">MKGYLKILFFICCWGTGKAQQSPGQTTQKPNIILFLVDDMGWMDTSQPFGDSAMALNHKFHTPNMERMAKEGILFHQAYANSVCTPTRTSLISGMSAARTHITNWTAITPNEATDFKDDQLTAPKWNINGLSNIAEQNTYLCKKPLPQLLKEAGYFTIHVGKAHWGSLGSGGSDPMNLGFVVNIAGSSLGHPQSYYGEQNFGNMPGKTTFNAVPDLQRFYGKDTFLTEALTQKAIAAMNFPVENKKPFFLYLAHYAVHMPIQPDKRFINKYLAAGLDPTEAAYATLIEGMDKSLGDIMHYLKEKKIEKNTVVIFMSDNGGLANAGRGGARNTQNLPLRAGKGSPYEGGIRVPVMVRWPGVVQPGTRTNSYVSAEDFFPSVLEMAGIRLNTPVDGISYIPVLKNPAMVKNDRPLLFHYPNRWTSNEDEGYAWSSGMRYGKWKLVYLMKQQKLELYDIEKDLGEQHDLSKSDPQQLKELARLMTAELKRKGAQMPVWKSSGIPVAWPDALVK</sequence>
<keyword evidence="9" id="KW-1185">Reference proteome</keyword>
<dbReference type="HOGENOM" id="CLU_006332_10_4_10"/>
<protein>
    <submittedName>
        <fullName evidence="8">Sulfatase</fullName>
    </submittedName>
</protein>